<name>A0A9D4GNI0_DREPO</name>
<dbReference type="InterPro" id="IPR000331">
    <property type="entry name" value="Rap/Ran_GAP_dom"/>
</dbReference>
<proteinExistence type="predicted"/>
<dbReference type="PANTHER" id="PTHR15711:SF32">
    <property type="entry name" value="RAP GTPASE ACTIVATING PROTEIN 1, ISOFORM H"/>
    <property type="match status" value="1"/>
</dbReference>
<feature type="compositionally biased region" description="Polar residues" evidence="3">
    <location>
        <begin position="567"/>
        <end position="617"/>
    </location>
</feature>
<feature type="domain" description="Rap-GAP" evidence="4">
    <location>
        <begin position="216"/>
        <end position="432"/>
    </location>
</feature>
<keyword evidence="6" id="KW-1185">Reference proteome</keyword>
<dbReference type="PROSITE" id="PS50877">
    <property type="entry name" value="GOLOCO"/>
    <property type="match status" value="1"/>
</dbReference>
<evidence type="ECO:0000256" key="3">
    <source>
        <dbReference type="SAM" id="MobiDB-lite"/>
    </source>
</evidence>
<dbReference type="PANTHER" id="PTHR15711">
    <property type="entry name" value="RAP GTPASE-ACTIVATING PROTEIN"/>
    <property type="match status" value="1"/>
</dbReference>
<reference evidence="5" key="1">
    <citation type="journal article" date="2019" name="bioRxiv">
        <title>The Genome of the Zebra Mussel, Dreissena polymorpha: A Resource for Invasive Species Research.</title>
        <authorList>
            <person name="McCartney M.A."/>
            <person name="Auch B."/>
            <person name="Kono T."/>
            <person name="Mallez S."/>
            <person name="Zhang Y."/>
            <person name="Obille A."/>
            <person name="Becker A."/>
            <person name="Abrahante J.E."/>
            <person name="Garbe J."/>
            <person name="Badalamenti J.P."/>
            <person name="Herman A."/>
            <person name="Mangelson H."/>
            <person name="Liachko I."/>
            <person name="Sullivan S."/>
            <person name="Sone E.D."/>
            <person name="Koren S."/>
            <person name="Silverstein K.A.T."/>
            <person name="Beckman K.B."/>
            <person name="Gohl D.M."/>
        </authorList>
    </citation>
    <scope>NUCLEOTIDE SEQUENCE</scope>
    <source>
        <strain evidence="5">Duluth1</strain>
        <tissue evidence="5">Whole animal</tissue>
    </source>
</reference>
<feature type="region of interest" description="Disordered" evidence="3">
    <location>
        <begin position="536"/>
        <end position="617"/>
    </location>
</feature>
<feature type="region of interest" description="Disordered" evidence="3">
    <location>
        <begin position="1"/>
        <end position="28"/>
    </location>
</feature>
<dbReference type="InterPro" id="IPR050989">
    <property type="entry name" value="Rap1_Ran_GAP"/>
</dbReference>
<feature type="region of interest" description="Disordered" evidence="3">
    <location>
        <begin position="466"/>
        <end position="513"/>
    </location>
</feature>
<keyword evidence="2" id="KW-0175">Coiled coil</keyword>
<dbReference type="Proteomes" id="UP000828390">
    <property type="component" value="Unassembled WGS sequence"/>
</dbReference>
<dbReference type="InterPro" id="IPR035974">
    <property type="entry name" value="Rap/Ran-GAP_sf"/>
</dbReference>
<feature type="coiled-coil region" evidence="2">
    <location>
        <begin position="648"/>
        <end position="703"/>
    </location>
</feature>
<evidence type="ECO:0000259" key="4">
    <source>
        <dbReference type="PROSITE" id="PS50085"/>
    </source>
</evidence>
<feature type="non-terminal residue" evidence="5">
    <location>
        <position position="706"/>
    </location>
</feature>
<dbReference type="EMBL" id="JAIWYP010000005">
    <property type="protein sequence ID" value="KAH3818475.1"/>
    <property type="molecule type" value="Genomic_DNA"/>
</dbReference>
<accession>A0A9D4GNI0</accession>
<dbReference type="InterPro" id="IPR003109">
    <property type="entry name" value="GoLoco_motif"/>
</dbReference>
<dbReference type="Gene3D" id="3.40.50.11210">
    <property type="entry name" value="Rap/Ran-GAP"/>
    <property type="match status" value="1"/>
</dbReference>
<evidence type="ECO:0000256" key="2">
    <source>
        <dbReference type="SAM" id="Coils"/>
    </source>
</evidence>
<evidence type="ECO:0000313" key="6">
    <source>
        <dbReference type="Proteomes" id="UP000828390"/>
    </source>
</evidence>
<dbReference type="SUPFAM" id="SSF111347">
    <property type="entry name" value="Rap/Ran-GAP"/>
    <property type="match status" value="1"/>
</dbReference>
<dbReference type="AlphaFoldDB" id="A0A9D4GNI0"/>
<dbReference type="Pfam" id="PF21022">
    <property type="entry name" value="Rap-GAP_dimer"/>
    <property type="match status" value="1"/>
</dbReference>
<dbReference type="GO" id="GO:0005096">
    <property type="term" value="F:GTPase activator activity"/>
    <property type="evidence" value="ECO:0007669"/>
    <property type="project" value="UniProtKB-KW"/>
</dbReference>
<organism evidence="5 6">
    <name type="scientific">Dreissena polymorpha</name>
    <name type="common">Zebra mussel</name>
    <name type="synonym">Mytilus polymorpha</name>
    <dbReference type="NCBI Taxonomy" id="45954"/>
    <lineage>
        <taxon>Eukaryota</taxon>
        <taxon>Metazoa</taxon>
        <taxon>Spiralia</taxon>
        <taxon>Lophotrochozoa</taxon>
        <taxon>Mollusca</taxon>
        <taxon>Bivalvia</taxon>
        <taxon>Autobranchia</taxon>
        <taxon>Heteroconchia</taxon>
        <taxon>Euheterodonta</taxon>
        <taxon>Imparidentia</taxon>
        <taxon>Neoheterodontei</taxon>
        <taxon>Myida</taxon>
        <taxon>Dreissenoidea</taxon>
        <taxon>Dreissenidae</taxon>
        <taxon>Dreissena</taxon>
    </lineage>
</organism>
<protein>
    <recommendedName>
        <fullName evidence="4">Rap-GAP domain-containing protein</fullName>
    </recommendedName>
</protein>
<keyword evidence="1" id="KW-0343">GTPase activation</keyword>
<dbReference type="GO" id="GO:0005737">
    <property type="term" value="C:cytoplasm"/>
    <property type="evidence" value="ECO:0007669"/>
    <property type="project" value="TreeGrafter"/>
</dbReference>
<dbReference type="FunFam" id="3.40.50.11210:FF:000001">
    <property type="entry name" value="Ral GTPase-activating protein subunit alpha-1 isoform 1"/>
    <property type="match status" value="1"/>
</dbReference>
<dbReference type="PROSITE" id="PS50085">
    <property type="entry name" value="RAPGAP"/>
    <property type="match status" value="1"/>
</dbReference>
<feature type="compositionally biased region" description="Low complexity" evidence="3">
    <location>
        <begin position="543"/>
        <end position="559"/>
    </location>
</feature>
<dbReference type="Gene3D" id="6.10.140.210">
    <property type="match status" value="1"/>
</dbReference>
<evidence type="ECO:0000256" key="1">
    <source>
        <dbReference type="ARBA" id="ARBA00022468"/>
    </source>
</evidence>
<gene>
    <name evidence="5" type="ORF">DPMN_120196</name>
</gene>
<dbReference type="Pfam" id="PF02145">
    <property type="entry name" value="Rap_GAP"/>
    <property type="match status" value="1"/>
</dbReference>
<evidence type="ECO:0000313" key="5">
    <source>
        <dbReference type="EMBL" id="KAH3818475.1"/>
    </source>
</evidence>
<reference evidence="5" key="2">
    <citation type="submission" date="2020-11" db="EMBL/GenBank/DDBJ databases">
        <authorList>
            <person name="McCartney M.A."/>
            <person name="Auch B."/>
            <person name="Kono T."/>
            <person name="Mallez S."/>
            <person name="Becker A."/>
            <person name="Gohl D.M."/>
            <person name="Silverstein K.A.T."/>
            <person name="Koren S."/>
            <person name="Bechman K.B."/>
            <person name="Herman A."/>
            <person name="Abrahante J.E."/>
            <person name="Garbe J."/>
        </authorList>
    </citation>
    <scope>NUCLEOTIDE SEQUENCE</scope>
    <source>
        <strain evidence="5">Duluth1</strain>
        <tissue evidence="5">Whole animal</tissue>
    </source>
</reference>
<comment type="caution">
    <text evidence="5">The sequence shown here is derived from an EMBL/GenBank/DDBJ whole genome shotgun (WGS) entry which is preliminary data.</text>
</comment>
<dbReference type="GO" id="GO:0051056">
    <property type="term" value="P:regulation of small GTPase mediated signal transduction"/>
    <property type="evidence" value="ECO:0007669"/>
    <property type="project" value="InterPro"/>
</dbReference>
<feature type="compositionally biased region" description="Polar residues" evidence="3">
    <location>
        <begin position="474"/>
        <end position="513"/>
    </location>
</feature>
<sequence length="706" mass="79718">KQSMDGQLYCESHLPTTPKSKMEDKSKKNVGPDFIDLIIRLQDNRIEDQRCDISNFKVQTEERLNGKKDTDTVKELLSRPGPYPMVHLPPGCMFTVHPGVLGPDPGEENSRVIATSGLEDGSHCYRNHFLGTEHFNCYTLDEGVGPMILSFKEEHINSQQQIRCILRTRTGTQHCVFPLHSVDNVPSPMRLAKLMCEEYSGERFQPVLTTKGSEMIVQYDEHRLTNNYKFGIIYQTFKQTHEEELFGNVTHSNAMEEFLQCIGRRVALKNFEGYRGGLDTTHGQTGLESLYTKFHSREIMFHVSTMLPYTDGDAQQLQRKRHIGNDIVAIVFQEQNTPFVPSMIASHFLHCYIVVQPINPNTNHTQYKVTVTAREDVPWFGPALPPDGIFNKGDEFKDFLLSKLLNAELACFKAEQFAKLEERTRMALLECLYQDLQRKSCEMFGVSVPSNSKEGARFIDSFRKTFGSRPKSSDPLTPTNSSRKSNGSLLSTVGENEKISPSTPKKGIQFSNSSSLERKFKDKSCVYRLDSQSTQSSYKTCGSAPCSPQSSPSSSSTHSRVLHHPQVSPSASESSFNSMEDFTPNSTTQCQEDSDTGMESMSSTGTPNTQIKAGSLSSSFTEEHCQNCNQDSNNSSAFVTSDGSLTQVDKLKIEIQRLKMDKNEILRQQSVNQRENRELRERLSSTQRELQQFKMNMIEMSDEAQV</sequence>